<dbReference type="EMBL" id="CP009333">
    <property type="protein sequence ID" value="AJG73698.1"/>
    <property type="molecule type" value="Genomic_DNA"/>
</dbReference>
<evidence type="ECO:0000313" key="2">
    <source>
        <dbReference type="EMBL" id="QKH22543.1"/>
    </source>
</evidence>
<gene>
    <name evidence="1" type="ORF">BF38_6272</name>
    <name evidence="2" type="ORF">FOC89_00725</name>
</gene>
<geneLocation type="plasmid" evidence="1 3">
    <name>4</name>
</geneLocation>
<evidence type="ECO:0000313" key="3">
    <source>
        <dbReference type="Proteomes" id="UP000031876"/>
    </source>
</evidence>
<accession>A0A0B5NNK1</accession>
<reference evidence="1 3" key="1">
    <citation type="journal article" date="2015" name="Genome Announc.">
        <title>Complete genome sequences for 35 biothreat assay-relevant bacillus species.</title>
        <authorList>
            <person name="Johnson S.L."/>
            <person name="Daligault H.E."/>
            <person name="Davenport K.W."/>
            <person name="Jaissle J."/>
            <person name="Frey K.G."/>
            <person name="Ladner J.T."/>
            <person name="Broomall S.M."/>
            <person name="Bishop-Lilly K.A."/>
            <person name="Bruce D.C."/>
            <person name="Gibbons H.S."/>
            <person name="Coyne S.R."/>
            <person name="Lo C.C."/>
            <person name="Meincke L."/>
            <person name="Munk A.C."/>
            <person name="Koroleva G.I."/>
            <person name="Rosenzweig C.N."/>
            <person name="Palacios G.F."/>
            <person name="Redden C.L."/>
            <person name="Minogue T.D."/>
            <person name="Chain P.S."/>
        </authorList>
    </citation>
    <scope>NUCLEOTIDE SEQUENCE [LARGE SCALE GENOMIC DNA]</scope>
    <source>
        <strain evidence="1 3">HD1011</strain>
        <plasmid evidence="1 3">4</plasmid>
    </source>
</reference>
<geneLocation type="plasmid" evidence="2 4">
    <name>unnamed2</name>
</geneLocation>
<dbReference type="AlphaFoldDB" id="A0A0B5NNK1"/>
<dbReference type="KEGG" id="btw:BF38_6272"/>
<dbReference type="RefSeq" id="WP_000215169.1">
    <property type="nucleotide sequence ID" value="NZ_CP009333.1"/>
</dbReference>
<sequence length="73" mass="8533">MTVCNEGIHEDYTYGFLFYSRNKRIVLDDGVQEYPIDAAEVLLEKEYVFIDELRKLDPLKVPGLRARIKLQAI</sequence>
<evidence type="ECO:0000313" key="1">
    <source>
        <dbReference type="EMBL" id="AJG73698.1"/>
    </source>
</evidence>
<organism evidence="2 4">
    <name type="scientific">Bacillus thuringiensis</name>
    <dbReference type="NCBI Taxonomy" id="1428"/>
    <lineage>
        <taxon>Bacteria</taxon>
        <taxon>Bacillati</taxon>
        <taxon>Bacillota</taxon>
        <taxon>Bacilli</taxon>
        <taxon>Bacillales</taxon>
        <taxon>Bacillaceae</taxon>
        <taxon>Bacillus</taxon>
        <taxon>Bacillus cereus group</taxon>
    </lineage>
</organism>
<dbReference type="Proteomes" id="UP000031876">
    <property type="component" value="Plasmid 4"/>
</dbReference>
<dbReference type="EMBL" id="CP053978">
    <property type="protein sequence ID" value="QKH22543.1"/>
    <property type="molecule type" value="Genomic_DNA"/>
</dbReference>
<keyword evidence="2" id="KW-0614">Plasmid</keyword>
<reference evidence="2 4" key="2">
    <citation type="submission" date="2020-05" db="EMBL/GenBank/DDBJ databases">
        <title>FDA dAtabase for Regulatory Grade micrObial Sequences (FDA-ARGOS): Supporting development and validation of Infectious Disease Dx tests.</title>
        <authorList>
            <person name="Nelson B."/>
            <person name="Plummer A."/>
            <person name="Tallon L."/>
            <person name="Sadzewicz L."/>
            <person name="Zhao X."/>
            <person name="Vavikolanu K."/>
            <person name="Mehta A."/>
            <person name="Aluvathingal J."/>
            <person name="Nadendla S."/>
            <person name="Myers T."/>
            <person name="Yan Y."/>
            <person name="Sichtig H."/>
        </authorList>
    </citation>
    <scope>NUCLEOTIDE SEQUENCE [LARGE SCALE GENOMIC DNA]</scope>
    <source>
        <strain evidence="2 4">FDAARGOS_795</strain>
        <plasmid evidence="2 4">unnamed2</plasmid>
    </source>
</reference>
<proteinExistence type="predicted"/>
<evidence type="ECO:0000313" key="4">
    <source>
        <dbReference type="Proteomes" id="UP000501107"/>
    </source>
</evidence>
<name>A0A0B5NNK1_BACTU</name>
<protein>
    <submittedName>
        <fullName evidence="2">Uncharacterized protein</fullName>
    </submittedName>
</protein>
<dbReference type="Proteomes" id="UP000501107">
    <property type="component" value="Plasmid unnamed2"/>
</dbReference>